<sequence length="222" mass="23928">MGPNGAGKTTMFNVLTGVLRPQAGRVTLQNRDVTRWDVSRRASRGISRTFQVTNLMHTMTVEDNVVLALAASRPTVRRNAIRPLRSSRLYVAAADLLGEWGLSARQKVPVRSLSYGEQRELELVLAVAGEPKVLLLDEPAAGLSPAETERVCQLVNRLPRSTSIVLIEHDLDMALELSDTVTVMAEGTIRGTGNADDPAISALVQDVYIGVGADEEDVDAAG</sequence>
<dbReference type="Pfam" id="PF00005">
    <property type="entry name" value="ABC_tran"/>
    <property type="match status" value="1"/>
</dbReference>
<dbReference type="GO" id="GO:0005886">
    <property type="term" value="C:plasma membrane"/>
    <property type="evidence" value="ECO:0007669"/>
    <property type="project" value="TreeGrafter"/>
</dbReference>
<dbReference type="SUPFAM" id="SSF52540">
    <property type="entry name" value="P-loop containing nucleoside triphosphate hydrolases"/>
    <property type="match status" value="1"/>
</dbReference>
<dbReference type="GO" id="GO:0016887">
    <property type="term" value="F:ATP hydrolysis activity"/>
    <property type="evidence" value="ECO:0007669"/>
    <property type="project" value="InterPro"/>
</dbReference>
<evidence type="ECO:0000256" key="3">
    <source>
        <dbReference type="ARBA" id="ARBA00022840"/>
    </source>
</evidence>
<keyword evidence="2" id="KW-0547">Nucleotide-binding</keyword>
<evidence type="ECO:0000256" key="1">
    <source>
        <dbReference type="ARBA" id="ARBA00022448"/>
    </source>
</evidence>
<dbReference type="InterPro" id="IPR027417">
    <property type="entry name" value="P-loop_NTPase"/>
</dbReference>
<dbReference type="Gene3D" id="3.40.50.300">
    <property type="entry name" value="P-loop containing nucleotide triphosphate hydrolases"/>
    <property type="match status" value="1"/>
</dbReference>
<organism evidence="5">
    <name type="scientific">Nocardioides sp. (strain JS1661)</name>
    <dbReference type="NCBI Taxonomy" id="1517491"/>
    <lineage>
        <taxon>Bacteria</taxon>
        <taxon>Bacillati</taxon>
        <taxon>Actinomycetota</taxon>
        <taxon>Actinomycetes</taxon>
        <taxon>Propionibacteriales</taxon>
        <taxon>Nocardioidaceae</taxon>
        <taxon>Nocardioides</taxon>
    </lineage>
</organism>
<dbReference type="EMBL" id="KM189438">
    <property type="protein sequence ID" value="AIQ77679.1"/>
    <property type="molecule type" value="Genomic_DNA"/>
</dbReference>
<evidence type="ECO:0000259" key="4">
    <source>
        <dbReference type="PROSITE" id="PS50893"/>
    </source>
</evidence>
<dbReference type="PANTHER" id="PTHR45772">
    <property type="entry name" value="CONSERVED COMPONENT OF ABC TRANSPORTER FOR NATURAL AMINO ACIDS-RELATED"/>
    <property type="match status" value="1"/>
</dbReference>
<keyword evidence="3 5" id="KW-0067">ATP-binding</keyword>
<protein>
    <submittedName>
        <fullName evidence="5">ABC transport ATP-binding protein</fullName>
    </submittedName>
</protein>
<dbReference type="InterPro" id="IPR051120">
    <property type="entry name" value="ABC_AA/LPS_Transport"/>
</dbReference>
<evidence type="ECO:0000313" key="5">
    <source>
        <dbReference type="EMBL" id="AIQ77679.1"/>
    </source>
</evidence>
<dbReference type="InterPro" id="IPR003439">
    <property type="entry name" value="ABC_transporter-like_ATP-bd"/>
</dbReference>
<dbReference type="GO" id="GO:0005524">
    <property type="term" value="F:ATP binding"/>
    <property type="evidence" value="ECO:0007669"/>
    <property type="project" value="UniProtKB-KW"/>
</dbReference>
<evidence type="ECO:0000256" key="2">
    <source>
        <dbReference type="ARBA" id="ARBA00022741"/>
    </source>
</evidence>
<name>A0A089P8R0_NOCS1</name>
<accession>A0A089P8R0</accession>
<reference evidence="5" key="1">
    <citation type="journal article" date="2014" name="Appl. Environ. Microbiol.">
        <title>Aerobic biodegradation of 2,4-dinitroanisole by Nocardioides sp. strain JS1661.</title>
        <authorList>
            <person name="Fida T.T."/>
            <person name="Palamuru S."/>
            <person name="Pandey G."/>
            <person name="Spain J.C."/>
        </authorList>
    </citation>
    <scope>NUCLEOTIDE SEQUENCE</scope>
    <source>
        <strain evidence="5">JS1661</strain>
    </source>
</reference>
<feature type="domain" description="ABC transporter" evidence="4">
    <location>
        <begin position="1"/>
        <end position="211"/>
    </location>
</feature>
<dbReference type="PROSITE" id="PS50893">
    <property type="entry name" value="ABC_TRANSPORTER_2"/>
    <property type="match status" value="1"/>
</dbReference>
<proteinExistence type="predicted"/>
<keyword evidence="1" id="KW-0813">Transport</keyword>
<dbReference type="AlphaFoldDB" id="A0A089P8R0"/>
<dbReference type="PANTHER" id="PTHR45772:SF9">
    <property type="entry name" value="CONSERVED COMPONENT OF ABC TRANSPORTER FOR NATURAL AMINO ACIDS"/>
    <property type="match status" value="1"/>
</dbReference>